<evidence type="ECO:0000256" key="2">
    <source>
        <dbReference type="ARBA" id="ARBA00022679"/>
    </source>
</evidence>
<dbReference type="EMBL" id="JBFNXR010000019">
    <property type="protein sequence ID" value="MEW9854153.1"/>
    <property type="molecule type" value="Genomic_DNA"/>
</dbReference>
<feature type="binding site" evidence="3">
    <location>
        <position position="17"/>
    </location>
    <ligand>
        <name>phosphate</name>
        <dbReference type="ChEBI" id="CHEBI:43474"/>
    </ligand>
</feature>
<dbReference type="Gene3D" id="3.40.50.1580">
    <property type="entry name" value="Nucleoside phosphorylase domain"/>
    <property type="match status" value="1"/>
</dbReference>
<comment type="caution">
    <text evidence="5">The sequence shown here is derived from an EMBL/GenBank/DDBJ whole genome shotgun (WGS) entry which is preliminary data.</text>
</comment>
<evidence type="ECO:0000256" key="3">
    <source>
        <dbReference type="HAMAP-Rule" id="MF_01963"/>
    </source>
</evidence>
<proteinExistence type="inferred from homology"/>
<dbReference type="RefSeq" id="WP_367769292.1">
    <property type="nucleotide sequence ID" value="NZ_JBFNXR010000019.1"/>
</dbReference>
<evidence type="ECO:0000256" key="1">
    <source>
        <dbReference type="ARBA" id="ARBA00022676"/>
    </source>
</evidence>
<keyword evidence="1 3" id="KW-0328">Glycosyltransferase</keyword>
<dbReference type="PANTHER" id="PTHR42679:SF2">
    <property type="entry name" value="S-METHYL-5'-THIOADENOSINE PHOSPHORYLASE"/>
    <property type="match status" value="1"/>
</dbReference>
<feature type="binding site" evidence="3">
    <location>
        <begin position="59"/>
        <end position="60"/>
    </location>
    <ligand>
        <name>phosphate</name>
        <dbReference type="ChEBI" id="CHEBI:43474"/>
    </ligand>
</feature>
<keyword evidence="2 3" id="KW-0808">Transferase</keyword>
<keyword evidence="3" id="KW-0660">Purine salvage</keyword>
<protein>
    <recommendedName>
        <fullName evidence="3">S-methyl-5'-thioadenosine phosphorylase</fullName>
        <ecNumber evidence="3">2.4.2.28</ecNumber>
    </recommendedName>
    <alternativeName>
        <fullName evidence="3">5'-methylthioadenosine phosphorylase</fullName>
        <shortName evidence="3">MTA phosphorylase</shortName>
        <shortName evidence="3">MTAP</shortName>
    </alternativeName>
</protein>
<organism evidence="5 6">
    <name type="scientific">Novosphingobium rhizovicinum</name>
    <dbReference type="NCBI Taxonomy" id="3228928"/>
    <lineage>
        <taxon>Bacteria</taxon>
        <taxon>Pseudomonadati</taxon>
        <taxon>Pseudomonadota</taxon>
        <taxon>Alphaproteobacteria</taxon>
        <taxon>Sphingomonadales</taxon>
        <taxon>Sphingomonadaceae</taxon>
        <taxon>Novosphingobium</taxon>
    </lineage>
</organism>
<evidence type="ECO:0000313" key="6">
    <source>
        <dbReference type="Proteomes" id="UP001556118"/>
    </source>
</evidence>
<dbReference type="CDD" id="cd09010">
    <property type="entry name" value="MTAP_SsMTAPII_like_MTIP"/>
    <property type="match status" value="1"/>
</dbReference>
<dbReference type="EC" id="2.4.2.28" evidence="3"/>
<reference evidence="5 6" key="1">
    <citation type="submission" date="2024-06" db="EMBL/GenBank/DDBJ databases">
        <title>Novosphingobium rhizovicinus M1R2S20.</title>
        <authorList>
            <person name="Sun J.-Q."/>
        </authorList>
    </citation>
    <scope>NUCLEOTIDE SEQUENCE [LARGE SCALE GENOMIC DNA]</scope>
    <source>
        <strain evidence="5 6">M1R2S20</strain>
    </source>
</reference>
<feature type="domain" description="Nucleoside phosphorylase" evidence="4">
    <location>
        <begin position="11"/>
        <end position="246"/>
    </location>
</feature>
<feature type="site" description="Important for substrate specificity" evidence="3">
    <location>
        <position position="227"/>
    </location>
</feature>
<comment type="function">
    <text evidence="3">Catalyzes the reversible phosphorylation of S-methyl-5'-thioadenosine (MTA) to adenine and 5-methylthioribose-1-phosphate. Involved in the breakdown of MTA, a major by-product of polyamine biosynthesis. Responsible for the first step in the methionine salvage pathway after MTA has been generated from S-adenosylmethionine. Has broad substrate specificity with 6-aminopurine nucleosides as preferred substrates.</text>
</comment>
<evidence type="ECO:0000313" key="5">
    <source>
        <dbReference type="EMBL" id="MEW9854153.1"/>
    </source>
</evidence>
<dbReference type="InterPro" id="IPR010044">
    <property type="entry name" value="MTAP"/>
</dbReference>
<feature type="binding site" evidence="3">
    <location>
        <begin position="92"/>
        <end position="93"/>
    </location>
    <ligand>
        <name>phosphate</name>
        <dbReference type="ChEBI" id="CHEBI:43474"/>
    </ligand>
</feature>
<comment type="subunit">
    <text evidence="3">Homohexamer. Dimer of a homotrimer.</text>
</comment>
<dbReference type="InterPro" id="IPR000845">
    <property type="entry name" value="Nucleoside_phosphorylase_d"/>
</dbReference>
<dbReference type="PANTHER" id="PTHR42679">
    <property type="entry name" value="S-METHYL-5'-THIOADENOSINE PHOSPHORYLASE"/>
    <property type="match status" value="1"/>
</dbReference>
<dbReference type="InterPro" id="IPR035994">
    <property type="entry name" value="Nucleoside_phosphorylase_sf"/>
</dbReference>
<evidence type="ECO:0000259" key="4">
    <source>
        <dbReference type="Pfam" id="PF01048"/>
    </source>
</evidence>
<dbReference type="GO" id="GO:0017061">
    <property type="term" value="F:S-methyl-5-thioadenosine phosphorylase activity"/>
    <property type="evidence" value="ECO:0007669"/>
    <property type="project" value="UniProtKB-EC"/>
</dbReference>
<gene>
    <name evidence="3 5" type="primary">mtnP</name>
    <name evidence="5" type="ORF">ABUH87_03015</name>
</gene>
<keyword evidence="6" id="KW-1185">Reference proteome</keyword>
<feature type="binding site" evidence="3">
    <location>
        <begin position="214"/>
        <end position="216"/>
    </location>
    <ligand>
        <name>substrate</name>
    </ligand>
</feature>
<sequence length="296" mass="31250">MRADQPQHWHIGIIGGSGLAGGIALDEAQEIAVSSPFGSPSGPIITGRVGGVRFTFLARHGAGHAISPSHVNYRANIDVLKRCGVTDVLALSAVGSLREGLAPGEFVAVDQFIDRTSGRVGSFFGQGLVAHVSLADPVCSRLSQLAAKAAVEAGARVHESGCYVAIEGPQFSTRAESRLYRTWDCDVIGMTGMPEARLAREAELPYAMLAMVTDYDCWREGEQGVEADHVLEVMHANVGLARDAVQRLAAMLPATREASPIDCALDGAIITAPSARDPALMAQLDAVAGRLFGERH</sequence>
<dbReference type="Pfam" id="PF01048">
    <property type="entry name" value="PNP_UDP_1"/>
    <property type="match status" value="1"/>
</dbReference>
<feature type="binding site" evidence="3">
    <location>
        <position position="190"/>
    </location>
    <ligand>
        <name>substrate</name>
    </ligand>
</feature>
<comment type="pathway">
    <text evidence="3">Amino-acid biosynthesis; L-methionine biosynthesis via salvage pathway; S-methyl-5-thio-alpha-D-ribose 1-phosphate from S-methyl-5'-thioadenosine (phosphorylase route): step 1/1.</text>
</comment>
<dbReference type="Proteomes" id="UP001556118">
    <property type="component" value="Unassembled WGS sequence"/>
</dbReference>
<dbReference type="PROSITE" id="PS01240">
    <property type="entry name" value="PNP_MTAP_2"/>
    <property type="match status" value="1"/>
</dbReference>
<dbReference type="HAMAP" id="MF_01963">
    <property type="entry name" value="MTAP"/>
    <property type="match status" value="1"/>
</dbReference>
<comment type="similarity">
    <text evidence="3">Belongs to the PNP/MTAP phosphorylase family. MTAP subfamily.</text>
</comment>
<dbReference type="SUPFAM" id="SSF53167">
    <property type="entry name" value="Purine and uridine phosphorylases"/>
    <property type="match status" value="1"/>
</dbReference>
<name>A0ABV3R7T1_9SPHN</name>
<comment type="catalytic activity">
    <reaction evidence="3">
        <text>S-methyl-5'-thioadenosine + phosphate = 5-(methylsulfanyl)-alpha-D-ribose 1-phosphate + adenine</text>
        <dbReference type="Rhea" id="RHEA:11852"/>
        <dbReference type="ChEBI" id="CHEBI:16708"/>
        <dbReference type="ChEBI" id="CHEBI:17509"/>
        <dbReference type="ChEBI" id="CHEBI:43474"/>
        <dbReference type="ChEBI" id="CHEBI:58533"/>
        <dbReference type="EC" id="2.4.2.28"/>
    </reaction>
</comment>
<feature type="binding site" evidence="3">
    <location>
        <position position="191"/>
    </location>
    <ligand>
        <name>phosphate</name>
        <dbReference type="ChEBI" id="CHEBI:43474"/>
    </ligand>
</feature>
<accession>A0ABV3R7T1</accession>
<dbReference type="NCBIfam" id="TIGR01694">
    <property type="entry name" value="MTAP"/>
    <property type="match status" value="1"/>
</dbReference>
<dbReference type="InterPro" id="IPR018099">
    <property type="entry name" value="Purine_phosphorylase-2_CS"/>
</dbReference>
<feature type="site" description="Important for substrate specificity" evidence="3">
    <location>
        <position position="172"/>
    </location>
</feature>